<dbReference type="NCBIfam" id="NF000996">
    <property type="entry name" value="PRK00105.1"/>
    <property type="match status" value="1"/>
</dbReference>
<dbReference type="RefSeq" id="WP_072935593.1">
    <property type="nucleotide sequence ID" value="NZ_FQUG01000005.1"/>
</dbReference>
<evidence type="ECO:0000256" key="9">
    <source>
        <dbReference type="ARBA" id="ARBA00047340"/>
    </source>
</evidence>
<dbReference type="UniPathway" id="UPA00061">
    <property type="reaction ID" value="UER00516"/>
</dbReference>
<evidence type="ECO:0000256" key="4">
    <source>
        <dbReference type="ARBA" id="ARBA00011991"/>
    </source>
</evidence>
<comment type="similarity">
    <text evidence="3">Belongs to the CobT family.</text>
</comment>
<keyword evidence="12" id="KW-1185">Reference proteome</keyword>
<dbReference type="InterPro" id="IPR023195">
    <property type="entry name" value="Nict_dMeBzImd_PRibTrfase_N"/>
</dbReference>
<evidence type="ECO:0000313" key="11">
    <source>
        <dbReference type="EMBL" id="SHE93083.1"/>
    </source>
</evidence>
<evidence type="ECO:0000256" key="8">
    <source>
        <dbReference type="ARBA" id="ARBA00022679"/>
    </source>
</evidence>
<comment type="function">
    <text evidence="1">Catalyzes the synthesis of alpha-ribazole-5'-phosphate from nicotinate mononucleotide (NAMN) and 5,6-dimethylbenzimidazole (DMB).</text>
</comment>
<dbReference type="PANTHER" id="PTHR43463">
    <property type="entry name" value="NICOTINATE-NUCLEOTIDE--DIMETHYLBENZIMIDAZOLE PHOSPHORIBOSYLTRANSFERASE"/>
    <property type="match status" value="1"/>
</dbReference>
<dbReference type="InterPro" id="IPR017846">
    <property type="entry name" value="Nict_dMeBzImd_PRibTrfase_bact"/>
</dbReference>
<dbReference type="Proteomes" id="UP000184404">
    <property type="component" value="Unassembled WGS sequence"/>
</dbReference>
<keyword evidence="7 11" id="KW-0328">Glycosyltransferase</keyword>
<dbReference type="InterPro" id="IPR036087">
    <property type="entry name" value="Nict_dMeBzImd_PRibTrfase_sf"/>
</dbReference>
<organism evidence="11 12">
    <name type="scientific">Schwartzia succinivorans DSM 10502</name>
    <dbReference type="NCBI Taxonomy" id="1123243"/>
    <lineage>
        <taxon>Bacteria</taxon>
        <taxon>Bacillati</taxon>
        <taxon>Bacillota</taxon>
        <taxon>Negativicutes</taxon>
        <taxon>Selenomonadales</taxon>
        <taxon>Selenomonadaceae</taxon>
        <taxon>Schwartzia</taxon>
    </lineage>
</organism>
<dbReference type="SUPFAM" id="SSF52733">
    <property type="entry name" value="Nicotinate mononucleotide:5,6-dimethylbenzimidazole phosphoribosyltransferase (CobT)"/>
    <property type="match status" value="2"/>
</dbReference>
<reference evidence="11 12" key="1">
    <citation type="submission" date="2016-11" db="EMBL/GenBank/DDBJ databases">
        <authorList>
            <person name="Jaros S."/>
            <person name="Januszkiewicz K."/>
            <person name="Wedrychowicz H."/>
        </authorList>
    </citation>
    <scope>NUCLEOTIDE SEQUENCE [LARGE SCALE GENOMIC DNA]</scope>
    <source>
        <strain evidence="11 12">DSM 10502</strain>
    </source>
</reference>
<dbReference type="EMBL" id="FQUG01000005">
    <property type="protein sequence ID" value="SHE93083.1"/>
    <property type="molecule type" value="Genomic_DNA"/>
</dbReference>
<dbReference type="OrthoDB" id="9781491at2"/>
<keyword evidence="8 11" id="KW-0808">Transferase</keyword>
<gene>
    <name evidence="11" type="ORF">SAMN02745190_01493</name>
</gene>
<sequence length="635" mass="67349">MSLLEDTIAKIQPPSAEAVEHIRSKLDCTIGDETGLGGLKELLLKYAGITLSDHPEPPKKTTIICCADHGVAEMKVSAYPPSTTVQMTENYLISRGAVANALSNFAGSELLVADLGIAAPTDQLPGLIHKKIALGTKNCAAGPAMTREQAIQSIETGIELATECAEKGTCCFLPGEMGIANTTSSACVAAAFCGLTPEEATGRGTNISDERLKLKIEVVRKALEINKPNPDDGLDVLMKVGGFEIGCITGIILGAAAHHTFVVIDGFNTGAAALIAQSLAPLTPHYLMGSHLAAEPAHKAMLKKLGISPYMDMRFRLGEATGSSIAVNLLDAAVMAYKSLSDSDDTPEFYHETMPPKSLPITDKTFDFYLNTFPTLSKPAMEACKLRIDNLAKPIYSLGFLEEIAVELAGIVDDERPGLDTGRSLLCFATGELSEAQNKLTSSFARHACASVTIAHLRKDRPLTEAFDFGREIGEALSFSDPILGVALTESAPDDAVGTKAAKLRKSLLNEDGSLRYEASEFLQKTPKELQTEVSALLGAIIAGAHNNALIVLDDESTEIIARYAEVLCPAVKPYILHTQPALLQLGMTITGGCTACLGIKIVDAALHMLNDMKTFAEARVSVANDGPGAGRQIE</sequence>
<dbReference type="EC" id="2.4.2.21" evidence="4 10"/>
<name>A0A1M4XID6_9FIRM</name>
<dbReference type="FunFam" id="3.40.50.10210:FF:000001">
    <property type="entry name" value="Nicotinate-nucleotide--dimethylbenzimidazole phosphoribosyltransferase"/>
    <property type="match status" value="1"/>
</dbReference>
<dbReference type="InterPro" id="IPR003200">
    <property type="entry name" value="Nict_dMeBzImd_PRibTrfase"/>
</dbReference>
<dbReference type="AlphaFoldDB" id="A0A1M4XID6"/>
<evidence type="ECO:0000256" key="6">
    <source>
        <dbReference type="ARBA" id="ARBA00022573"/>
    </source>
</evidence>
<keyword evidence="6" id="KW-0169">Cobalamin biosynthesis</keyword>
<evidence type="ECO:0000256" key="1">
    <source>
        <dbReference type="ARBA" id="ARBA00002197"/>
    </source>
</evidence>
<evidence type="ECO:0000256" key="7">
    <source>
        <dbReference type="ARBA" id="ARBA00022676"/>
    </source>
</evidence>
<dbReference type="GO" id="GO:0008939">
    <property type="term" value="F:nicotinate-nucleotide-dimethylbenzimidazole phosphoribosyltransferase activity"/>
    <property type="evidence" value="ECO:0007669"/>
    <property type="project" value="UniProtKB-UniRule"/>
</dbReference>
<evidence type="ECO:0000256" key="5">
    <source>
        <dbReference type="ARBA" id="ARBA00015486"/>
    </source>
</evidence>
<comment type="pathway">
    <text evidence="2">Nucleoside biosynthesis; alpha-ribazole biosynthesis; alpha-ribazole from 5,6-dimethylbenzimidazole: step 1/2.</text>
</comment>
<dbReference type="NCBIfam" id="TIGR03160">
    <property type="entry name" value="cobT_DBIPRT"/>
    <property type="match status" value="1"/>
</dbReference>
<dbReference type="Gene3D" id="1.10.1610.10">
    <property type="match status" value="3"/>
</dbReference>
<evidence type="ECO:0000313" key="12">
    <source>
        <dbReference type="Proteomes" id="UP000184404"/>
    </source>
</evidence>
<proteinExistence type="inferred from homology"/>
<dbReference type="Pfam" id="PF02277">
    <property type="entry name" value="DBI_PRT"/>
    <property type="match status" value="3"/>
</dbReference>
<dbReference type="Gene3D" id="3.40.50.10210">
    <property type="match status" value="1"/>
</dbReference>
<dbReference type="STRING" id="1123243.SAMN02745190_01493"/>
<protein>
    <recommendedName>
        <fullName evidence="5 10">Nicotinate-nucleotide--dimethylbenzimidazole phosphoribosyltransferase</fullName>
        <ecNumber evidence="4 10">2.4.2.21</ecNumber>
    </recommendedName>
</protein>
<dbReference type="GO" id="GO:0009236">
    <property type="term" value="P:cobalamin biosynthetic process"/>
    <property type="evidence" value="ECO:0007669"/>
    <property type="project" value="UniProtKB-UniRule"/>
</dbReference>
<evidence type="ECO:0000256" key="2">
    <source>
        <dbReference type="ARBA" id="ARBA00005049"/>
    </source>
</evidence>
<dbReference type="PANTHER" id="PTHR43463:SF1">
    <property type="entry name" value="NICOTINATE-NUCLEOTIDE--DIMETHYLBENZIMIDAZOLE PHOSPHORIBOSYLTRANSFERASE"/>
    <property type="match status" value="1"/>
</dbReference>
<comment type="catalytic activity">
    <reaction evidence="9">
        <text>5,6-dimethylbenzimidazole + nicotinate beta-D-ribonucleotide = alpha-ribazole 5'-phosphate + nicotinate + H(+)</text>
        <dbReference type="Rhea" id="RHEA:11196"/>
        <dbReference type="ChEBI" id="CHEBI:15378"/>
        <dbReference type="ChEBI" id="CHEBI:15890"/>
        <dbReference type="ChEBI" id="CHEBI:32544"/>
        <dbReference type="ChEBI" id="CHEBI:57502"/>
        <dbReference type="ChEBI" id="CHEBI:57918"/>
        <dbReference type="EC" id="2.4.2.21"/>
    </reaction>
</comment>
<dbReference type="CDD" id="cd02439">
    <property type="entry name" value="DMB-PRT_CobT"/>
    <property type="match status" value="1"/>
</dbReference>
<evidence type="ECO:0000256" key="3">
    <source>
        <dbReference type="ARBA" id="ARBA00007110"/>
    </source>
</evidence>
<evidence type="ECO:0000256" key="10">
    <source>
        <dbReference type="NCBIfam" id="TIGR03160"/>
    </source>
</evidence>
<accession>A0A1M4XID6</accession>